<proteinExistence type="predicted"/>
<dbReference type="EMBL" id="FQXG01000003">
    <property type="protein sequence ID" value="SHH51583.1"/>
    <property type="molecule type" value="Genomic_DNA"/>
</dbReference>
<accession>A0A1M5TMJ0</accession>
<evidence type="ECO:0000313" key="1">
    <source>
        <dbReference type="EMBL" id="SHH51583.1"/>
    </source>
</evidence>
<gene>
    <name evidence="1" type="ORF">SAMN02745129_2193</name>
</gene>
<name>A0A1M5TMJ0_9GAMM</name>
<sequence length="123" mass="14648">MLTKHCKTTLRYRFNPIEGQRIPKADEFLPRNGDPQQRNCIDRMFGTYITFSQKVLTPWKKDERTRRTYLSLKGTRRSAAVIDKVIKEFVKLNNVDEYWAHIQMSNDSFEFLYRVKTPEQAQG</sequence>
<evidence type="ECO:0000313" key="2">
    <source>
        <dbReference type="Proteomes" id="UP000184268"/>
    </source>
</evidence>
<dbReference type="Proteomes" id="UP000184268">
    <property type="component" value="Unassembled WGS sequence"/>
</dbReference>
<dbReference type="RefSeq" id="WP_073325752.1">
    <property type="nucleotide sequence ID" value="NZ_FQXG01000003.1"/>
</dbReference>
<protein>
    <submittedName>
        <fullName evidence="1">Uncharacterized protein</fullName>
    </submittedName>
</protein>
<dbReference type="STRING" id="299255.SAMN02745129_2193"/>
<dbReference type="AlphaFoldDB" id="A0A1M5TMJ0"/>
<organism evidence="1 2">
    <name type="scientific">Ferrimonas marina</name>
    <dbReference type="NCBI Taxonomy" id="299255"/>
    <lineage>
        <taxon>Bacteria</taxon>
        <taxon>Pseudomonadati</taxon>
        <taxon>Pseudomonadota</taxon>
        <taxon>Gammaproteobacteria</taxon>
        <taxon>Alteromonadales</taxon>
        <taxon>Ferrimonadaceae</taxon>
        <taxon>Ferrimonas</taxon>
    </lineage>
</organism>
<keyword evidence="2" id="KW-1185">Reference proteome</keyword>
<reference evidence="1 2" key="1">
    <citation type="submission" date="2016-11" db="EMBL/GenBank/DDBJ databases">
        <authorList>
            <person name="Jaros S."/>
            <person name="Januszkiewicz K."/>
            <person name="Wedrychowicz H."/>
        </authorList>
    </citation>
    <scope>NUCLEOTIDE SEQUENCE [LARGE SCALE GENOMIC DNA]</scope>
    <source>
        <strain evidence="1 2">DSM 16917</strain>
    </source>
</reference>